<organism evidence="2 3">
    <name type="scientific">Prosthecobacter vanneervenii</name>
    <dbReference type="NCBI Taxonomy" id="48466"/>
    <lineage>
        <taxon>Bacteria</taxon>
        <taxon>Pseudomonadati</taxon>
        <taxon>Verrucomicrobiota</taxon>
        <taxon>Verrucomicrobiia</taxon>
        <taxon>Verrucomicrobiales</taxon>
        <taxon>Verrucomicrobiaceae</taxon>
        <taxon>Prosthecobacter</taxon>
    </lineage>
</organism>
<evidence type="ECO:0000313" key="2">
    <source>
        <dbReference type="EMBL" id="MBB5032554.1"/>
    </source>
</evidence>
<reference evidence="2 3" key="1">
    <citation type="submission" date="2020-08" db="EMBL/GenBank/DDBJ databases">
        <title>Genomic Encyclopedia of Type Strains, Phase IV (KMG-IV): sequencing the most valuable type-strain genomes for metagenomic binning, comparative biology and taxonomic classification.</title>
        <authorList>
            <person name="Goeker M."/>
        </authorList>
    </citation>
    <scope>NUCLEOTIDE SEQUENCE [LARGE SCALE GENOMIC DNA]</scope>
    <source>
        <strain evidence="2 3">DSM 12252</strain>
    </source>
</reference>
<dbReference type="Pfam" id="PF01243">
    <property type="entry name" value="PNPOx_N"/>
    <property type="match status" value="1"/>
</dbReference>
<dbReference type="AlphaFoldDB" id="A0A7W8DJV6"/>
<gene>
    <name evidence="2" type="ORF">HNQ65_002136</name>
</gene>
<feature type="domain" description="Pyridoxamine 5'-phosphate oxidase N-terminal" evidence="1">
    <location>
        <begin position="43"/>
        <end position="153"/>
    </location>
</feature>
<dbReference type="InterPro" id="IPR011576">
    <property type="entry name" value="Pyridox_Oxase_N"/>
</dbReference>
<dbReference type="PANTHER" id="PTHR42815:SF2">
    <property type="entry name" value="FAD-BINDING, PUTATIVE (AFU_ORTHOLOGUE AFUA_6G07600)-RELATED"/>
    <property type="match status" value="1"/>
</dbReference>
<dbReference type="SUPFAM" id="SSF50475">
    <property type="entry name" value="FMN-binding split barrel"/>
    <property type="match status" value="1"/>
</dbReference>
<dbReference type="Gene3D" id="2.30.110.10">
    <property type="entry name" value="Electron Transport, Fmn-binding Protein, Chain A"/>
    <property type="match status" value="1"/>
</dbReference>
<dbReference type="EMBL" id="JACHIG010000004">
    <property type="protein sequence ID" value="MBB5032554.1"/>
    <property type="molecule type" value="Genomic_DNA"/>
</dbReference>
<keyword evidence="3" id="KW-1185">Reference proteome</keyword>
<sequence length="201" mass="22598">MADRFMHTVLTPAVFAAERHYYGRTYPAFESTPERDPLTVAEAAFIAQRDSFYMATITENGWPYLQHRGGAKGFLRVTGPNELMFADHGGNRQMISVGSLAKNDRVSLFLMDYPARERLKILGHARVLDAREHPELVEKIAPPGGHAAKVERVFVIDVLSYDWNCPKFITPRFTAAEVQEAVAPLKARIAELESQLKLQTP</sequence>
<comment type="caution">
    <text evidence="2">The sequence shown here is derived from an EMBL/GenBank/DDBJ whole genome shotgun (WGS) entry which is preliminary data.</text>
</comment>
<evidence type="ECO:0000259" key="1">
    <source>
        <dbReference type="Pfam" id="PF01243"/>
    </source>
</evidence>
<name>A0A7W8DJV6_9BACT</name>
<dbReference type="RefSeq" id="WP_184339481.1">
    <property type="nucleotide sequence ID" value="NZ_JACHIG010000004.1"/>
</dbReference>
<evidence type="ECO:0000313" key="3">
    <source>
        <dbReference type="Proteomes" id="UP000590740"/>
    </source>
</evidence>
<dbReference type="PANTHER" id="PTHR42815">
    <property type="entry name" value="FAD-BINDING, PUTATIVE (AFU_ORTHOLOGUE AFUA_6G07600)-RELATED"/>
    <property type="match status" value="1"/>
</dbReference>
<protein>
    <recommendedName>
        <fullName evidence="1">Pyridoxamine 5'-phosphate oxidase N-terminal domain-containing protein</fullName>
    </recommendedName>
</protein>
<proteinExistence type="predicted"/>
<accession>A0A7W8DJV6</accession>
<dbReference type="InterPro" id="IPR012349">
    <property type="entry name" value="Split_barrel_FMN-bd"/>
</dbReference>
<dbReference type="Proteomes" id="UP000590740">
    <property type="component" value="Unassembled WGS sequence"/>
</dbReference>